<dbReference type="InterPro" id="IPR017800">
    <property type="entry name" value="ADOP"/>
</dbReference>
<dbReference type="AlphaFoldDB" id="A0A9J7BXU1"/>
<dbReference type="EMBL" id="CP093313">
    <property type="protein sequence ID" value="UWZ85902.1"/>
    <property type="molecule type" value="Genomic_DNA"/>
</dbReference>
<feature type="transmembrane region" description="Helical" evidence="7">
    <location>
        <begin position="92"/>
        <end position="114"/>
    </location>
</feature>
<name>A0A9J7BXU1_9BACT</name>
<dbReference type="PANTHER" id="PTHR30572:SF4">
    <property type="entry name" value="ABC TRANSPORTER PERMEASE YTRF"/>
    <property type="match status" value="1"/>
</dbReference>
<dbReference type="GO" id="GO:0005886">
    <property type="term" value="C:plasma membrane"/>
    <property type="evidence" value="ECO:0007669"/>
    <property type="project" value="UniProtKB-SubCell"/>
</dbReference>
<feature type="transmembrane region" description="Helical" evidence="7">
    <location>
        <begin position="751"/>
        <end position="777"/>
    </location>
</feature>
<evidence type="ECO:0000256" key="1">
    <source>
        <dbReference type="ARBA" id="ARBA00004651"/>
    </source>
</evidence>
<dbReference type="Pfam" id="PF12704">
    <property type="entry name" value="MacB_PCD"/>
    <property type="match status" value="2"/>
</dbReference>
<dbReference type="NCBIfam" id="TIGR03434">
    <property type="entry name" value="ADOP"/>
    <property type="match status" value="1"/>
</dbReference>
<feature type="transmembrane region" description="Helical" evidence="7">
    <location>
        <begin position="805"/>
        <end position="827"/>
    </location>
</feature>
<evidence type="ECO:0000256" key="5">
    <source>
        <dbReference type="ARBA" id="ARBA00023136"/>
    </source>
</evidence>
<feature type="transmembrane region" description="Helical" evidence="7">
    <location>
        <begin position="493"/>
        <end position="510"/>
    </location>
</feature>
<evidence type="ECO:0000256" key="4">
    <source>
        <dbReference type="ARBA" id="ARBA00022989"/>
    </source>
</evidence>
<feature type="transmembrane region" description="Helical" evidence="7">
    <location>
        <begin position="341"/>
        <end position="365"/>
    </location>
</feature>
<comment type="subcellular location">
    <subcellularLocation>
        <location evidence="1">Cell membrane</location>
        <topology evidence="1">Multi-pass membrane protein</topology>
    </subcellularLocation>
</comment>
<evidence type="ECO:0000259" key="9">
    <source>
        <dbReference type="Pfam" id="PF12704"/>
    </source>
</evidence>
<feature type="domain" description="MacB-like periplasmic core" evidence="9">
    <location>
        <begin position="527"/>
        <end position="706"/>
    </location>
</feature>
<feature type="domain" description="ABC3 transporter permease C-terminal" evidence="8">
    <location>
        <begin position="348"/>
        <end position="464"/>
    </location>
</feature>
<proteinExistence type="inferred from homology"/>
<evidence type="ECO:0000256" key="3">
    <source>
        <dbReference type="ARBA" id="ARBA00022692"/>
    </source>
</evidence>
<keyword evidence="4 7" id="KW-1133">Transmembrane helix</keyword>
<protein>
    <submittedName>
        <fullName evidence="10">ABC transporter permease</fullName>
    </submittedName>
</protein>
<reference evidence="10" key="1">
    <citation type="submission" date="2021-04" db="EMBL/GenBank/DDBJ databases">
        <title>Phylogenetic analysis of Acidobacteriaceae.</title>
        <authorList>
            <person name="Qiu L."/>
            <person name="Zhang Q."/>
        </authorList>
    </citation>
    <scope>NUCLEOTIDE SEQUENCE</scope>
    <source>
        <strain evidence="10">DSM 25168</strain>
    </source>
</reference>
<evidence type="ECO:0000259" key="8">
    <source>
        <dbReference type="Pfam" id="PF02687"/>
    </source>
</evidence>
<evidence type="ECO:0000313" key="10">
    <source>
        <dbReference type="EMBL" id="UWZ85902.1"/>
    </source>
</evidence>
<dbReference type="InterPro" id="IPR050250">
    <property type="entry name" value="Macrolide_Exporter_MacB"/>
</dbReference>
<evidence type="ECO:0000256" key="2">
    <source>
        <dbReference type="ARBA" id="ARBA00022475"/>
    </source>
</evidence>
<evidence type="ECO:0000256" key="6">
    <source>
        <dbReference type="ARBA" id="ARBA00038076"/>
    </source>
</evidence>
<keyword evidence="5 7" id="KW-0472">Membrane</keyword>
<dbReference type="KEGG" id="orp:MOP44_08150"/>
<keyword evidence="2" id="KW-1003">Cell membrane</keyword>
<accession>A0A9J7BXU1</accession>
<dbReference type="Proteomes" id="UP001059380">
    <property type="component" value="Chromosome"/>
</dbReference>
<feature type="transmembrane region" description="Helical" evidence="7">
    <location>
        <begin position="395"/>
        <end position="417"/>
    </location>
</feature>
<feature type="domain" description="ABC3 transporter permease C-terminal" evidence="8">
    <location>
        <begin position="757"/>
        <end position="869"/>
    </location>
</feature>
<feature type="transmembrane region" description="Helical" evidence="7">
    <location>
        <begin position="437"/>
        <end position="461"/>
    </location>
</feature>
<dbReference type="InterPro" id="IPR003838">
    <property type="entry name" value="ABC3_permease_C"/>
</dbReference>
<dbReference type="GO" id="GO:0022857">
    <property type="term" value="F:transmembrane transporter activity"/>
    <property type="evidence" value="ECO:0007669"/>
    <property type="project" value="TreeGrafter"/>
</dbReference>
<dbReference type="PANTHER" id="PTHR30572">
    <property type="entry name" value="MEMBRANE COMPONENT OF TRANSPORTER-RELATED"/>
    <property type="match status" value="1"/>
</dbReference>
<dbReference type="RefSeq" id="WP_260795527.1">
    <property type="nucleotide sequence ID" value="NZ_CP093313.1"/>
</dbReference>
<feature type="transmembrane region" description="Helical" evidence="7">
    <location>
        <begin position="839"/>
        <end position="859"/>
    </location>
</feature>
<evidence type="ECO:0000313" key="11">
    <source>
        <dbReference type="Proteomes" id="UP001059380"/>
    </source>
</evidence>
<gene>
    <name evidence="10" type="ORF">MOP44_08150</name>
</gene>
<dbReference type="Pfam" id="PF02687">
    <property type="entry name" value="FtsX"/>
    <property type="match status" value="2"/>
</dbReference>
<organism evidence="10 11">
    <name type="scientific">Occallatibacter riparius</name>
    <dbReference type="NCBI Taxonomy" id="1002689"/>
    <lineage>
        <taxon>Bacteria</taxon>
        <taxon>Pseudomonadati</taxon>
        <taxon>Acidobacteriota</taxon>
        <taxon>Terriglobia</taxon>
        <taxon>Terriglobales</taxon>
        <taxon>Acidobacteriaceae</taxon>
        <taxon>Occallatibacter</taxon>
    </lineage>
</organism>
<feature type="domain" description="MacB-like periplasmic core" evidence="9">
    <location>
        <begin position="96"/>
        <end position="305"/>
    </location>
</feature>
<comment type="similarity">
    <text evidence="6">Belongs to the ABC-4 integral membrane protein family.</text>
</comment>
<evidence type="ECO:0000256" key="7">
    <source>
        <dbReference type="SAM" id="Phobius"/>
    </source>
</evidence>
<dbReference type="NCBIfam" id="NF038403">
    <property type="entry name" value="perm_prefix_1"/>
    <property type="match status" value="1"/>
</dbReference>
<keyword evidence="3 7" id="KW-0812">Transmembrane</keyword>
<dbReference type="InterPro" id="IPR047928">
    <property type="entry name" value="Perm_prefix_1"/>
</dbReference>
<dbReference type="InterPro" id="IPR025857">
    <property type="entry name" value="MacB_PCD"/>
</dbReference>
<keyword evidence="11" id="KW-1185">Reference proteome</keyword>
<sequence>MALFRRIANLFRRARLDGEISEELRAHIEMRIEDNIARGMTPQQARREALVRFGNTSSMKERVAAADMPLLLNSVYSDIRYAFRQLVRNPGFAGTAIVVLALGIGASTAIFAFVDAVLIKPLTYRDPAQLVGLFESNPLGSRFHLSYPDYLDWKSLNHGFSSMEAFDNVHFALKTPEGVESVDGAAVGAGFFRMLGVTPVLGRDFRQGEDTLGAPHTVMLSYPAWQKRFGGREDVLGTAITLDGTAYTIAGVLPRSFNFGPAGAAEFWTAMQASATPEDRGEHGILAFARLHDGVSLEAAAAEMSGIASRLAKEYPDADEGRGATVVRLTELVVGNLRPTLLLLLSGAALLLLMACTNVSGLLLVRAQSRQREVAVRGALGATRPRLVRQFATEAVVLTAAGGALSMAVAYTAVRLLRKLVPSASLDAMPYLRDLGLNAHVILFIAAIAGGCAVLLSLIAIARAPFANPGQGLAGTGRGFAGTTWRQMGAKMVVLQLCTATILLVGAGLFSKSFYRLLHTETGLHPDHLATMRLWAPPSSYPKNDKVVALAQRVIAETEQLPGVQSAAVTHQVPISNIAGGSATFEVIGRPSKQRTNEANAREVSAGYFTTLGARLLRGRWFDESDDASKPRVAIVNASFARKFLAGEDALRQHIRSDASAPLLQIVGIVDDIHEGPLDADVQPAIYTSFEQAPSSIFYIVVRTEQEPRALLTPLRAAVKRIDPNVLTMTAETMEDRIENLQSTALHRASAWLVGGFAAMALLLGTVGLYGVIAYSVSQRTREIGVRMALGAQRESVYRMILREAGWLTVLGVGVGLVCAVLAAMLIRKLLFGTQAWDAQTLVAVSVVMTFAALLASYLPARRAAAVNPAEALRAE</sequence>